<dbReference type="Proteomes" id="UP001314181">
    <property type="component" value="Unassembled WGS sequence"/>
</dbReference>
<protein>
    <submittedName>
        <fullName evidence="2">Uncharacterized protein</fullName>
    </submittedName>
</protein>
<feature type="transmembrane region" description="Helical" evidence="1">
    <location>
        <begin position="197"/>
        <end position="226"/>
    </location>
</feature>
<keyword evidence="1" id="KW-0812">Transmembrane</keyword>
<dbReference type="EMBL" id="CAWVOK010000034">
    <property type="protein sequence ID" value="CAK8163550.1"/>
    <property type="molecule type" value="Genomic_DNA"/>
</dbReference>
<keyword evidence="3" id="KW-1185">Reference proteome</keyword>
<dbReference type="RefSeq" id="WP_338364871.1">
    <property type="nucleotide sequence ID" value="NZ_CAWVOK010000034.1"/>
</dbReference>
<reference evidence="2 3" key="1">
    <citation type="submission" date="2024-01" db="EMBL/GenBank/DDBJ databases">
        <authorList>
            <person name="Kunselman E."/>
        </authorList>
    </citation>
    <scope>NUCLEOTIDE SEQUENCE [LARGE SCALE GENOMIC DNA]</scope>
    <source>
        <strain evidence="2">2 abalone samples</strain>
    </source>
</reference>
<evidence type="ECO:0000313" key="3">
    <source>
        <dbReference type="Proteomes" id="UP001314181"/>
    </source>
</evidence>
<organism evidence="2 3">
    <name type="scientific">Candidatus Xenohaliotis californiensis</name>
    <dbReference type="NCBI Taxonomy" id="84677"/>
    <lineage>
        <taxon>Bacteria</taxon>
        <taxon>Pseudomonadati</taxon>
        <taxon>Pseudomonadota</taxon>
        <taxon>Alphaproteobacteria</taxon>
        <taxon>Rickettsiales</taxon>
        <taxon>Anaplasmataceae</taxon>
        <taxon>Candidatus Xenohaliotis</taxon>
    </lineage>
</organism>
<keyword evidence="1" id="KW-1133">Transmembrane helix</keyword>
<evidence type="ECO:0000256" key="1">
    <source>
        <dbReference type="SAM" id="Phobius"/>
    </source>
</evidence>
<name>A0ABP0EUA3_9RICK</name>
<gene>
    <name evidence="2" type="ORF">CAXC1_80008</name>
</gene>
<feature type="transmembrane region" description="Helical" evidence="1">
    <location>
        <begin position="232"/>
        <end position="254"/>
    </location>
</feature>
<proteinExistence type="predicted"/>
<evidence type="ECO:0000313" key="2">
    <source>
        <dbReference type="EMBL" id="CAK8163550.1"/>
    </source>
</evidence>
<comment type="caution">
    <text evidence="2">The sequence shown here is derived from an EMBL/GenBank/DDBJ whole genome shotgun (WGS) entry which is preliminary data.</text>
</comment>
<accession>A0ABP0EUA3</accession>
<sequence length="336" mass="37535">MFLNSFISNNIQINYESSKDLSMALELPLVIHLYSNSPLISSFNEHIDDIYRSNNNGSAVIDLQFWQIIIHKFFLSVLDYGVRNQFLTYKVFNHNIMINAGQNIEKVVSLLNDVRTDIINIFGNGSRLLDRQNTIDVTNSIWRLLANKYGDTCYCNDETTEVDLANRLKKMVMGIRDEPKSRQRHTKGHLLYKLRTFALAVIVFIFLLSQMVLLPYVLGVATVVAFVQANMLITTGVVLGTSGLFALVSTSLFSSDMDIEMKQKELINSAVGLGCKSLSGYGQQSENNNQESADVVTNYNTTQIVDTQSLKENGVGNVISTAVSTPMTTIASMDIK</sequence>
<keyword evidence="1" id="KW-0472">Membrane</keyword>